<keyword evidence="3" id="KW-0444">Lipid biosynthesis</keyword>
<keyword evidence="7" id="KW-0067">ATP-binding</keyword>
<evidence type="ECO:0000256" key="2">
    <source>
        <dbReference type="ARBA" id="ARBA00011883"/>
    </source>
</evidence>
<reference evidence="12" key="1">
    <citation type="submission" date="2018-05" db="EMBL/GenBank/DDBJ databases">
        <authorList>
            <person name="Lanie J.A."/>
            <person name="Ng W.-L."/>
            <person name="Kazmierczak K.M."/>
            <person name="Andrzejewski T.M."/>
            <person name="Davidsen T.M."/>
            <person name="Wayne K.J."/>
            <person name="Tettelin H."/>
            <person name="Glass J.I."/>
            <person name="Rusch D."/>
            <person name="Podicherti R."/>
            <person name="Tsui H.-C.T."/>
            <person name="Winkler M.E."/>
        </authorList>
    </citation>
    <scope>NUCLEOTIDE SEQUENCE</scope>
</reference>
<evidence type="ECO:0000256" key="1">
    <source>
        <dbReference type="ARBA" id="ARBA00004956"/>
    </source>
</evidence>
<dbReference type="SUPFAM" id="SSF52096">
    <property type="entry name" value="ClpP/crotonase"/>
    <property type="match status" value="1"/>
</dbReference>
<dbReference type="GO" id="GO:2001295">
    <property type="term" value="P:malonyl-CoA biosynthetic process"/>
    <property type="evidence" value="ECO:0007669"/>
    <property type="project" value="UniProtKB-UniPathway"/>
</dbReference>
<dbReference type="PANTHER" id="PTHR42853">
    <property type="entry name" value="ACETYL-COENZYME A CARBOXYLASE CARBOXYL TRANSFERASE SUBUNIT ALPHA"/>
    <property type="match status" value="1"/>
</dbReference>
<evidence type="ECO:0000256" key="9">
    <source>
        <dbReference type="ARBA" id="ARBA00023160"/>
    </source>
</evidence>
<keyword evidence="6" id="KW-0276">Fatty acid metabolism</keyword>
<evidence type="ECO:0000256" key="10">
    <source>
        <dbReference type="ARBA" id="ARBA00049152"/>
    </source>
</evidence>
<dbReference type="GO" id="GO:0005524">
    <property type="term" value="F:ATP binding"/>
    <property type="evidence" value="ECO:0007669"/>
    <property type="project" value="UniProtKB-KW"/>
</dbReference>
<dbReference type="GO" id="GO:0016743">
    <property type="term" value="F:carboxyl- or carbamoyltransferase activity"/>
    <property type="evidence" value="ECO:0007669"/>
    <property type="project" value="InterPro"/>
</dbReference>
<keyword evidence="9" id="KW-0275">Fatty acid biosynthesis</keyword>
<dbReference type="InterPro" id="IPR001095">
    <property type="entry name" value="Acetyl_CoA_COase_a_su"/>
</dbReference>
<dbReference type="Gene3D" id="3.90.226.10">
    <property type="entry name" value="2-enoyl-CoA Hydratase, Chain A, domain 1"/>
    <property type="match status" value="1"/>
</dbReference>
<evidence type="ECO:0000256" key="3">
    <source>
        <dbReference type="ARBA" id="ARBA00022516"/>
    </source>
</evidence>
<dbReference type="Pfam" id="PF03255">
    <property type="entry name" value="ACCA"/>
    <property type="match status" value="1"/>
</dbReference>
<dbReference type="InterPro" id="IPR011763">
    <property type="entry name" value="COA_CT_C"/>
</dbReference>
<keyword evidence="8" id="KW-0443">Lipid metabolism</keyword>
<keyword evidence="4" id="KW-0808">Transferase</keyword>
<feature type="domain" description="CoA carboxyltransferase C-terminal" evidence="11">
    <location>
        <begin position="14"/>
        <end position="280"/>
    </location>
</feature>
<protein>
    <recommendedName>
        <fullName evidence="2">acetyl-CoA carboxytransferase</fullName>
        <ecNumber evidence="2">2.1.3.15</ecNumber>
    </recommendedName>
</protein>
<keyword evidence="5" id="KW-0547">Nucleotide-binding</keyword>
<accession>A0A382HK29</accession>
<dbReference type="PROSITE" id="PS50989">
    <property type="entry name" value="COA_CT_CTER"/>
    <property type="match status" value="1"/>
</dbReference>
<dbReference type="AlphaFoldDB" id="A0A382HK29"/>
<sequence>MAQDSNSVDQLYLNAESLATDFSLFPRREPASVVKGLLTEHQIEMALDELRDMEVDAYIAVTVAPTEESTRPGARAIIKALDVPVFGEVSMGPLYAAELKLNFDSANLRVGLITQDRAYASGVWGPEHHSEAARLASSYAARSMPIVTFMDTPGADPYEEANAANQAHSISRLIAELCNVDVPTLGIIIGQGYSGGAIPLASSNLLLSVRTGVFNTIHPKSLANLVRRYNLSWQECAKFVGVSSYELYKQGNIDGIIDFDPGENDRIHNLKNVIVTGIQSIEDSTKNFVAEHPEVLDHYHRNLNRYFNPSEQMAAVHASSTLKL</sequence>
<dbReference type="PRINTS" id="PR01069">
    <property type="entry name" value="ACCCTRFRASEA"/>
</dbReference>
<evidence type="ECO:0000256" key="4">
    <source>
        <dbReference type="ARBA" id="ARBA00022679"/>
    </source>
</evidence>
<evidence type="ECO:0000313" key="12">
    <source>
        <dbReference type="EMBL" id="SVB87492.1"/>
    </source>
</evidence>
<dbReference type="GO" id="GO:0003989">
    <property type="term" value="F:acetyl-CoA carboxylase activity"/>
    <property type="evidence" value="ECO:0007669"/>
    <property type="project" value="InterPro"/>
</dbReference>
<evidence type="ECO:0000256" key="7">
    <source>
        <dbReference type="ARBA" id="ARBA00022840"/>
    </source>
</evidence>
<gene>
    <name evidence="12" type="ORF">METZ01_LOCUS240346</name>
</gene>
<evidence type="ECO:0000259" key="11">
    <source>
        <dbReference type="PROSITE" id="PS50989"/>
    </source>
</evidence>
<dbReference type="PANTHER" id="PTHR42853:SF3">
    <property type="entry name" value="ACETYL-COENZYME A CARBOXYLASE CARBOXYL TRANSFERASE SUBUNIT ALPHA, CHLOROPLASTIC"/>
    <property type="match status" value="1"/>
</dbReference>
<dbReference type="UniPathway" id="UPA00655">
    <property type="reaction ID" value="UER00711"/>
</dbReference>
<dbReference type="EMBL" id="UINC01061672">
    <property type="protein sequence ID" value="SVB87492.1"/>
    <property type="molecule type" value="Genomic_DNA"/>
</dbReference>
<dbReference type="InterPro" id="IPR029045">
    <property type="entry name" value="ClpP/crotonase-like_dom_sf"/>
</dbReference>
<organism evidence="12">
    <name type="scientific">marine metagenome</name>
    <dbReference type="NCBI Taxonomy" id="408172"/>
    <lineage>
        <taxon>unclassified sequences</taxon>
        <taxon>metagenomes</taxon>
        <taxon>ecological metagenomes</taxon>
    </lineage>
</organism>
<proteinExistence type="predicted"/>
<evidence type="ECO:0000256" key="6">
    <source>
        <dbReference type="ARBA" id="ARBA00022832"/>
    </source>
</evidence>
<feature type="non-terminal residue" evidence="12">
    <location>
        <position position="324"/>
    </location>
</feature>
<comment type="pathway">
    <text evidence="1">Lipid metabolism; malonyl-CoA biosynthesis; malonyl-CoA from acetyl-CoA: step 1/1.</text>
</comment>
<evidence type="ECO:0000256" key="8">
    <source>
        <dbReference type="ARBA" id="ARBA00023098"/>
    </source>
</evidence>
<evidence type="ECO:0000256" key="5">
    <source>
        <dbReference type="ARBA" id="ARBA00022741"/>
    </source>
</evidence>
<comment type="catalytic activity">
    <reaction evidence="10">
        <text>N(6)-carboxybiotinyl-L-lysyl-[protein] + acetyl-CoA = N(6)-biotinyl-L-lysyl-[protein] + malonyl-CoA</text>
        <dbReference type="Rhea" id="RHEA:54728"/>
        <dbReference type="Rhea" id="RHEA-COMP:10505"/>
        <dbReference type="Rhea" id="RHEA-COMP:10506"/>
        <dbReference type="ChEBI" id="CHEBI:57288"/>
        <dbReference type="ChEBI" id="CHEBI:57384"/>
        <dbReference type="ChEBI" id="CHEBI:83144"/>
        <dbReference type="ChEBI" id="CHEBI:83145"/>
        <dbReference type="EC" id="2.1.3.15"/>
    </reaction>
</comment>
<dbReference type="GO" id="GO:0009317">
    <property type="term" value="C:acetyl-CoA carboxylase complex"/>
    <property type="evidence" value="ECO:0007669"/>
    <property type="project" value="InterPro"/>
</dbReference>
<name>A0A382HK29_9ZZZZ</name>
<dbReference type="GO" id="GO:0006633">
    <property type="term" value="P:fatty acid biosynthetic process"/>
    <property type="evidence" value="ECO:0007669"/>
    <property type="project" value="UniProtKB-KW"/>
</dbReference>
<dbReference type="EC" id="2.1.3.15" evidence="2"/>